<dbReference type="Proteomes" id="UP001652660">
    <property type="component" value="Chromosome 1e"/>
</dbReference>
<name>A0A6P6UM35_COFAR</name>
<gene>
    <name evidence="4 5" type="primary">LOC113712386</name>
</gene>
<dbReference type="AlphaFoldDB" id="A0A6P6UM35"/>
<evidence type="ECO:0000256" key="1">
    <source>
        <dbReference type="SAM" id="Coils"/>
    </source>
</evidence>
<dbReference type="RefSeq" id="XP_027091588.1">
    <property type="nucleotide sequence ID" value="XM_027235787.1"/>
</dbReference>
<accession>A0A6P6UM35</accession>
<keyword evidence="3" id="KW-1185">Reference proteome</keyword>
<protein>
    <submittedName>
        <fullName evidence="4 5">Uncharacterized protein LOC113712386 isoform X1</fullName>
    </submittedName>
</protein>
<feature type="compositionally biased region" description="Polar residues" evidence="2">
    <location>
        <begin position="222"/>
        <end position="244"/>
    </location>
</feature>
<feature type="compositionally biased region" description="Low complexity" evidence="2">
    <location>
        <begin position="44"/>
        <end position="59"/>
    </location>
</feature>
<sequence>MAYRRRQQLGKASTFKEEIGSPYNPAPPPPLQLPDDVDGDGGTSSPSASSLAAKAIRASSAHRDSSLSSAFSSPRDSNPLRSSSSSSSSPKGFSSYEYTSMKSLNEPKQGFWGVLARKAKAIIDDDNASQQHETPGRTTPQMSGRATRGQYDGTYSSYESRPKKDSPTLQKGLGALASSLNYIGGTIGNALEEGLAVVENRTADIIQETRKLQIRKKGSGSIPENQTSNTGSFRQQPLGQTHVQPRTHAELEIQLKASRDVAMAMAAKAKLLLRELKTVKADLAFAKERCAQLEEENRILRESREKGDNPEDDDLIRLQLETLLAEKARLAQENSVFARENRFLREIVEYHQLTMQDVVYLDEGTEEVTEVYPVKVPSTSNLLSLGTTPPSLPLSLASPFASHDATPLVTRDIAVHPVPSSEPKDVFQSVTPLSSYIPMPNEDLGRH</sequence>
<feature type="coiled-coil region" evidence="1">
    <location>
        <begin position="269"/>
        <end position="303"/>
    </location>
</feature>
<dbReference type="OrthoDB" id="1924603at2759"/>
<feature type="region of interest" description="Disordered" evidence="2">
    <location>
        <begin position="1"/>
        <end position="96"/>
    </location>
</feature>
<evidence type="ECO:0000256" key="2">
    <source>
        <dbReference type="SAM" id="MobiDB-lite"/>
    </source>
</evidence>
<evidence type="ECO:0000313" key="5">
    <source>
        <dbReference type="RefSeq" id="XP_027091604.1"/>
    </source>
</evidence>
<proteinExistence type="predicted"/>
<dbReference type="PANTHER" id="PTHR31016:SF12">
    <property type="entry name" value="OS05G0315200 PROTEIN"/>
    <property type="match status" value="1"/>
</dbReference>
<dbReference type="PANTHER" id="PTHR31016">
    <property type="entry name" value="OS04G0228100 PROTEIN"/>
    <property type="match status" value="1"/>
</dbReference>
<feature type="region of interest" description="Disordered" evidence="2">
    <location>
        <begin position="215"/>
        <end position="244"/>
    </location>
</feature>
<dbReference type="RefSeq" id="XP_027091604.1">
    <property type="nucleotide sequence ID" value="XM_027235803.1"/>
</dbReference>
<reference evidence="4 5" key="2">
    <citation type="submission" date="2025-04" db="UniProtKB">
        <authorList>
            <consortium name="RefSeq"/>
        </authorList>
    </citation>
    <scope>IDENTIFICATION</scope>
    <source>
        <tissue evidence="4 5">Leaves</tissue>
    </source>
</reference>
<organism evidence="3 5">
    <name type="scientific">Coffea arabica</name>
    <name type="common">Arabian coffee</name>
    <dbReference type="NCBI Taxonomy" id="13443"/>
    <lineage>
        <taxon>Eukaryota</taxon>
        <taxon>Viridiplantae</taxon>
        <taxon>Streptophyta</taxon>
        <taxon>Embryophyta</taxon>
        <taxon>Tracheophyta</taxon>
        <taxon>Spermatophyta</taxon>
        <taxon>Magnoliopsida</taxon>
        <taxon>eudicotyledons</taxon>
        <taxon>Gunneridae</taxon>
        <taxon>Pentapetalae</taxon>
        <taxon>asterids</taxon>
        <taxon>lamiids</taxon>
        <taxon>Gentianales</taxon>
        <taxon>Rubiaceae</taxon>
        <taxon>Ixoroideae</taxon>
        <taxon>Gardenieae complex</taxon>
        <taxon>Bertiereae - Coffeeae clade</taxon>
        <taxon>Coffeeae</taxon>
        <taxon>Coffea</taxon>
    </lineage>
</organism>
<reference evidence="3" key="1">
    <citation type="journal article" date="2025" name="Foods">
        <title>Unveiling the Microbial Signatures of Arabica Coffee Cherries: Insights into Ripeness Specific Diversity, Functional Traits, and Implications for Quality and Safety.</title>
        <authorList>
            <consortium name="RefSeq"/>
            <person name="Tenea G.N."/>
            <person name="Cifuentes V."/>
            <person name="Reyes P."/>
            <person name="Cevallos-Vallejos M."/>
        </authorList>
    </citation>
    <scope>NUCLEOTIDE SEQUENCE [LARGE SCALE GENOMIC DNA]</scope>
</reference>
<keyword evidence="1" id="KW-0175">Coiled coil</keyword>
<feature type="compositionally biased region" description="Polar residues" evidence="2">
    <location>
        <begin position="128"/>
        <end position="144"/>
    </location>
</feature>
<feature type="compositionally biased region" description="Low complexity" evidence="2">
    <location>
        <begin position="66"/>
        <end position="95"/>
    </location>
</feature>
<dbReference type="GeneID" id="113712386"/>
<evidence type="ECO:0000313" key="3">
    <source>
        <dbReference type="Proteomes" id="UP001652660"/>
    </source>
</evidence>
<evidence type="ECO:0000313" key="4">
    <source>
        <dbReference type="RefSeq" id="XP_027091588.1"/>
    </source>
</evidence>
<feature type="region of interest" description="Disordered" evidence="2">
    <location>
        <begin position="125"/>
        <end position="167"/>
    </location>
</feature>